<proteinExistence type="predicted"/>
<evidence type="ECO:0000313" key="2">
    <source>
        <dbReference type="Proteomes" id="UP001234297"/>
    </source>
</evidence>
<name>A0ACC2KSQ9_PERAE</name>
<keyword evidence="2" id="KW-1185">Reference proteome</keyword>
<dbReference type="Proteomes" id="UP001234297">
    <property type="component" value="Chromosome 11"/>
</dbReference>
<comment type="caution">
    <text evidence="1">The sequence shown here is derived from an EMBL/GenBank/DDBJ whole genome shotgun (WGS) entry which is preliminary data.</text>
</comment>
<sequence length="483" mass="54023">MFLSKSISFLLHFWVGFLILCIGFLKFNACVGDTTTSTSCLERERQALIHFKQGLKDPSNRLSSWVGDDCCRWAGIHCSNKTGHVLNLILRGPSDIQSSSSSPIAIYSDFEAACISGEINPSLLELEYLKHLDLSMNYFRGRVIPKFIGSLKNLRYLNLSGSGFGGRVPHELGNLSTLSYLDLNPYRVIRSNTNHGTNVPMFDLHVDRLDWLSGLSSLQYLDMGVVNLSTAADWLLSINMLPSILNLHLSSSKLPNISTSLPHVNLTSLFTLDLSGNWLGPQIPTWVFNNSRMVSLDLGYNDFSYPIPTALGNLCNLQTLSLQRNHFNGEINIFKESFKGCIKSNLEDLNLEDNGLSGHLPDWLGQFINLKSLSLSYNSLSGLIPPSLGRLSSLRQLYLFENSLSGSIPPSLGRLSSFRELDLSHNSLSGPIPPSLGKIRYWSVEELFVFVYIRVRGNLFFIFHGLYLPRKRISHGRKSESKI</sequence>
<organism evidence="1 2">
    <name type="scientific">Persea americana</name>
    <name type="common">Avocado</name>
    <dbReference type="NCBI Taxonomy" id="3435"/>
    <lineage>
        <taxon>Eukaryota</taxon>
        <taxon>Viridiplantae</taxon>
        <taxon>Streptophyta</taxon>
        <taxon>Embryophyta</taxon>
        <taxon>Tracheophyta</taxon>
        <taxon>Spermatophyta</taxon>
        <taxon>Magnoliopsida</taxon>
        <taxon>Magnoliidae</taxon>
        <taxon>Laurales</taxon>
        <taxon>Lauraceae</taxon>
        <taxon>Persea</taxon>
    </lineage>
</organism>
<gene>
    <name evidence="1" type="ORF">MRB53_032559</name>
</gene>
<accession>A0ACC2KSQ9</accession>
<dbReference type="EMBL" id="CM056819">
    <property type="protein sequence ID" value="KAJ8624029.1"/>
    <property type="molecule type" value="Genomic_DNA"/>
</dbReference>
<protein>
    <submittedName>
        <fullName evidence="1">Uncharacterized protein</fullName>
    </submittedName>
</protein>
<evidence type="ECO:0000313" key="1">
    <source>
        <dbReference type="EMBL" id="KAJ8624029.1"/>
    </source>
</evidence>
<reference evidence="1 2" key="1">
    <citation type="journal article" date="2022" name="Hortic Res">
        <title>A haplotype resolved chromosomal level avocado genome allows analysis of novel avocado genes.</title>
        <authorList>
            <person name="Nath O."/>
            <person name="Fletcher S.J."/>
            <person name="Hayward A."/>
            <person name="Shaw L.M."/>
            <person name="Masouleh A.K."/>
            <person name="Furtado A."/>
            <person name="Henry R.J."/>
            <person name="Mitter N."/>
        </authorList>
    </citation>
    <scope>NUCLEOTIDE SEQUENCE [LARGE SCALE GENOMIC DNA]</scope>
    <source>
        <strain evidence="2">cv. Hass</strain>
    </source>
</reference>